<keyword evidence="5" id="KW-1133">Transmembrane helix</keyword>
<dbReference type="GO" id="GO:0022857">
    <property type="term" value="F:transmembrane transporter activity"/>
    <property type="evidence" value="ECO:0007669"/>
    <property type="project" value="InterPro"/>
</dbReference>
<evidence type="ECO:0000256" key="3">
    <source>
        <dbReference type="ARBA" id="ARBA00023125"/>
    </source>
</evidence>
<dbReference type="PANTHER" id="PTHR44688">
    <property type="entry name" value="DNA-BINDING TRANSCRIPTIONAL ACTIVATOR DEVR_DOSR"/>
    <property type="match status" value="1"/>
</dbReference>
<feature type="transmembrane region" description="Helical" evidence="5">
    <location>
        <begin position="89"/>
        <end position="106"/>
    </location>
</feature>
<feature type="domain" description="HTH luxR-type" evidence="6">
    <location>
        <begin position="424"/>
        <end position="489"/>
    </location>
</feature>
<feature type="transmembrane region" description="Helical" evidence="5">
    <location>
        <begin position="343"/>
        <end position="367"/>
    </location>
</feature>
<keyword evidence="8" id="KW-1185">Reference proteome</keyword>
<keyword evidence="5" id="KW-0812">Transmembrane</keyword>
<feature type="transmembrane region" description="Helical" evidence="5">
    <location>
        <begin position="259"/>
        <end position="277"/>
    </location>
</feature>
<dbReference type="PANTHER" id="PTHR44688:SF16">
    <property type="entry name" value="DNA-BINDING TRANSCRIPTIONAL ACTIVATOR DEVR_DOSR"/>
    <property type="match status" value="1"/>
</dbReference>
<dbReference type="SUPFAM" id="SSF46894">
    <property type="entry name" value="C-terminal effector domain of the bipartite response regulators"/>
    <property type="match status" value="1"/>
</dbReference>
<dbReference type="Gene3D" id="1.10.10.10">
    <property type="entry name" value="Winged helix-like DNA-binding domain superfamily/Winged helix DNA-binding domain"/>
    <property type="match status" value="1"/>
</dbReference>
<comment type="caution">
    <text evidence="7">The sequence shown here is derived from an EMBL/GenBank/DDBJ whole genome shotgun (WGS) entry which is preliminary data.</text>
</comment>
<feature type="transmembrane region" description="Helical" evidence="5">
    <location>
        <begin position="112"/>
        <end position="134"/>
    </location>
</feature>
<dbReference type="Pfam" id="PF07690">
    <property type="entry name" value="MFS_1"/>
    <property type="match status" value="1"/>
</dbReference>
<dbReference type="AlphaFoldDB" id="A0A6I0EPS8"/>
<evidence type="ECO:0000313" key="8">
    <source>
        <dbReference type="Proteomes" id="UP000468766"/>
    </source>
</evidence>
<keyword evidence="2" id="KW-0805">Transcription regulation</keyword>
<proteinExistence type="predicted"/>
<evidence type="ECO:0000259" key="6">
    <source>
        <dbReference type="PROSITE" id="PS50043"/>
    </source>
</evidence>
<dbReference type="InterPro" id="IPR011701">
    <property type="entry name" value="MFS"/>
</dbReference>
<feature type="transmembrane region" description="Helical" evidence="5">
    <location>
        <begin position="226"/>
        <end position="247"/>
    </location>
</feature>
<dbReference type="GO" id="GO:0006355">
    <property type="term" value="P:regulation of DNA-templated transcription"/>
    <property type="evidence" value="ECO:0007669"/>
    <property type="project" value="InterPro"/>
</dbReference>
<dbReference type="InterPro" id="IPR036259">
    <property type="entry name" value="MFS_trans_sf"/>
</dbReference>
<comment type="subcellular location">
    <subcellularLocation>
        <location evidence="1">Cell membrane</location>
        <topology evidence="1">Multi-pass membrane protein</topology>
    </subcellularLocation>
</comment>
<dbReference type="GO" id="GO:0005886">
    <property type="term" value="C:plasma membrane"/>
    <property type="evidence" value="ECO:0007669"/>
    <property type="project" value="UniProtKB-SubCell"/>
</dbReference>
<name>A0A6I0EPS8_9FIRM</name>
<dbReference type="CDD" id="cd06170">
    <property type="entry name" value="LuxR_C_like"/>
    <property type="match status" value="1"/>
</dbReference>
<dbReference type="InterPro" id="IPR036388">
    <property type="entry name" value="WH-like_DNA-bd_sf"/>
</dbReference>
<gene>
    <name evidence="7" type="ORF">F9B85_10440</name>
</gene>
<evidence type="ECO:0000256" key="1">
    <source>
        <dbReference type="ARBA" id="ARBA00004651"/>
    </source>
</evidence>
<feature type="transmembrane region" description="Helical" evidence="5">
    <location>
        <begin position="373"/>
        <end position="393"/>
    </location>
</feature>
<dbReference type="SMART" id="SM00421">
    <property type="entry name" value="HTH_LUXR"/>
    <property type="match status" value="1"/>
</dbReference>
<dbReference type="InterPro" id="IPR000792">
    <property type="entry name" value="Tscrpt_reg_LuxR_C"/>
</dbReference>
<feature type="transmembrane region" description="Helical" evidence="5">
    <location>
        <begin position="309"/>
        <end position="331"/>
    </location>
</feature>
<dbReference type="GO" id="GO:0003677">
    <property type="term" value="F:DNA binding"/>
    <property type="evidence" value="ECO:0007669"/>
    <property type="project" value="UniProtKB-KW"/>
</dbReference>
<dbReference type="InterPro" id="IPR016032">
    <property type="entry name" value="Sig_transdc_resp-reg_C-effctor"/>
</dbReference>
<feature type="transmembrane region" description="Helical" evidence="5">
    <location>
        <begin position="171"/>
        <end position="189"/>
    </location>
</feature>
<protein>
    <submittedName>
        <fullName evidence="7">MFS transporter</fullName>
    </submittedName>
</protein>
<keyword evidence="3" id="KW-0238">DNA-binding</keyword>
<dbReference type="Pfam" id="PF00196">
    <property type="entry name" value="GerE"/>
    <property type="match status" value="1"/>
</dbReference>
<sequence>MSVTIKNLPKSFRIGKPNFINQKTLQLLGFSLFFGWLLAVPFEGQVLYQLVDQSTIEGTNHNMVAILAHFLGLLISGFFIKKQIVAKRTMITATLCCIVGSLVFFLPFSNFWYIALTISSFFAGLFVASWGYFFKIYASPRERLRIAADVIICSNLIMILINVLAVNASPMLALAVAITGLLGALFLSFRLEDSSIEKRDEKAIEGEKTDKKVEVHPKKAATVLPLLLLSLFILIITINSGLMYQVVTPAFSHFPVLTSYYWALPYIVALLILRKVATKRNLAYILYVALAMIGISYLLFMLLDSSISSYLLINTLMLGAFGVFDLFWWSILGSLLEYYENPVQVWGIGLSMNVLGILLGGLVGNLIIDGATFEASIIALVIVLTVIIILPILNNQMARILKSHAFLMTVSHQEEKKQDEALLELKEKKQLTERESEVVQLLLRGYTYKAISKSLNISDNTIKYHAKNIYQKLQINSKMELIKLFAKEEKEKL</sequence>
<evidence type="ECO:0000313" key="7">
    <source>
        <dbReference type="EMBL" id="KAB2951967.1"/>
    </source>
</evidence>
<feature type="transmembrane region" description="Helical" evidence="5">
    <location>
        <begin position="63"/>
        <end position="80"/>
    </location>
</feature>
<accession>A0A6I0EPS8</accession>
<dbReference type="Gene3D" id="1.20.1250.20">
    <property type="entry name" value="MFS general substrate transporter like domains"/>
    <property type="match status" value="1"/>
</dbReference>
<dbReference type="Proteomes" id="UP000468766">
    <property type="component" value="Unassembled WGS sequence"/>
</dbReference>
<evidence type="ECO:0000256" key="5">
    <source>
        <dbReference type="SAM" id="Phobius"/>
    </source>
</evidence>
<evidence type="ECO:0000256" key="2">
    <source>
        <dbReference type="ARBA" id="ARBA00023015"/>
    </source>
</evidence>
<feature type="transmembrane region" description="Helical" evidence="5">
    <location>
        <begin position="146"/>
        <end position="165"/>
    </location>
</feature>
<dbReference type="OrthoDB" id="9789465at2"/>
<dbReference type="EMBL" id="WBXO01000008">
    <property type="protein sequence ID" value="KAB2951967.1"/>
    <property type="molecule type" value="Genomic_DNA"/>
</dbReference>
<dbReference type="PRINTS" id="PR00038">
    <property type="entry name" value="HTHLUXR"/>
</dbReference>
<organism evidence="7 8">
    <name type="scientific">Heliorestis acidaminivorans</name>
    <dbReference type="NCBI Taxonomy" id="553427"/>
    <lineage>
        <taxon>Bacteria</taxon>
        <taxon>Bacillati</taxon>
        <taxon>Bacillota</taxon>
        <taxon>Clostridia</taxon>
        <taxon>Eubacteriales</taxon>
        <taxon>Heliobacteriaceae</taxon>
        <taxon>Heliorestis</taxon>
    </lineage>
</organism>
<keyword evidence="4" id="KW-0804">Transcription</keyword>
<keyword evidence="5" id="KW-0472">Membrane</keyword>
<evidence type="ECO:0000256" key="4">
    <source>
        <dbReference type="ARBA" id="ARBA00023163"/>
    </source>
</evidence>
<feature type="transmembrane region" description="Helical" evidence="5">
    <location>
        <begin position="284"/>
        <end position="303"/>
    </location>
</feature>
<dbReference type="SUPFAM" id="SSF103473">
    <property type="entry name" value="MFS general substrate transporter"/>
    <property type="match status" value="1"/>
</dbReference>
<dbReference type="RefSeq" id="WP_151620665.1">
    <property type="nucleotide sequence ID" value="NZ_WBXO01000008.1"/>
</dbReference>
<dbReference type="PROSITE" id="PS50043">
    <property type="entry name" value="HTH_LUXR_2"/>
    <property type="match status" value="1"/>
</dbReference>
<dbReference type="PROSITE" id="PS00622">
    <property type="entry name" value="HTH_LUXR_1"/>
    <property type="match status" value="1"/>
</dbReference>
<reference evidence="7 8" key="1">
    <citation type="submission" date="2019-10" db="EMBL/GenBank/DDBJ databases">
        <title>Whole-genome sequence of the extremophile Heliorestis acidaminivorans DSM 24790.</title>
        <authorList>
            <person name="Kyndt J.A."/>
            <person name="Meyer T.E."/>
        </authorList>
    </citation>
    <scope>NUCLEOTIDE SEQUENCE [LARGE SCALE GENOMIC DNA]</scope>
    <source>
        <strain evidence="7 8">DSM 24790</strain>
    </source>
</reference>